<dbReference type="EMBL" id="ABVQ01000037">
    <property type="protein sequence ID" value="EEC56219.1"/>
    <property type="molecule type" value="Genomic_DNA"/>
</dbReference>
<sequence length="783" mass="85952">MKKSRAAVLLALAVIFIFGRSDSVRAEDDSNFTNLIVFARFADEDEFVDDVYEGSTVREITDNSYNTAEYSVSDYYRSVSDDRLRMKSVYLFDNGGSVRLSHQRGYYAEYSDTNKIGYADDSEAAARMYELKREWSDAVNAAISAGNVISDYDGSKTYSFDELDKDGNGTIDSITIIYKNTTQNNIAVSWASPLWNYTDYADYVEIGTGKGTIKSSRYVQITNSYARPDGDSNGYLFRDSDGRIMLSVAAATHEMGHVMGLRDLYNSYNSSPVYYMSLMAKHISPVPQFISVKEKEALGWVHEGDVETLVADGEYNLRALGTSGGKGAIGYKLDIPAKNKTLYLEYRNFETDGNKYDSQYKTLYKMNGNTVDRIPMKSGLVCYLIDTGTKFPSNMNFSSPRWNYEVLGGTYNTKSDAALAAGEDIGIYSDIYIEVESVDDNCLTFRIEGDFEEHIHTGGEATCVERAVCSVCHKKYGELNPNNHKNTFIKGASDATCRETGYTGDMYCKDCDKMISKGSAIDRIPHQLKHVEAKAATAAKEGNTEYYFCRICSGYFADDAASHEIEFKDTVTDKLKPSIIEGNNASVDASAAVAAIFRSDAAYSDFIRVAVDGRQLVENKEFSAMEGSIIITLTPEFIKGLSAGRHTLEIVSASGTAATDFTVISGGSQQEPTTAPQETTAAPQETTAAPQETTTALQETTTKEPQEPAAAAQEPTAKEPQETTAAAQETTTASTAPYSAGDISSPDTGDSSHAGIWIVIAVIFAFFIWLMLTLKSAQDHNYK</sequence>
<evidence type="ECO:0000256" key="1">
    <source>
        <dbReference type="SAM" id="MobiDB-lite"/>
    </source>
</evidence>
<evidence type="ECO:0000313" key="4">
    <source>
        <dbReference type="EMBL" id="EEC56219.1"/>
    </source>
</evidence>
<dbReference type="Gene3D" id="3.40.390.10">
    <property type="entry name" value="Collagenase (Catalytic Domain)"/>
    <property type="match status" value="1"/>
</dbReference>
<dbReference type="InterPro" id="IPR024079">
    <property type="entry name" value="MetalloPept_cat_dom_sf"/>
</dbReference>
<dbReference type="AlphaFoldDB" id="B7AVH8"/>
<feature type="signal peptide" evidence="3">
    <location>
        <begin position="1"/>
        <end position="26"/>
    </location>
</feature>
<gene>
    <name evidence="4" type="ORF">BACPEC_02726</name>
</gene>
<dbReference type="SUPFAM" id="SSF55486">
    <property type="entry name" value="Metalloproteases ('zincins'), catalytic domain"/>
    <property type="match status" value="1"/>
</dbReference>
<feature type="chain" id="PRO_5002854097" description="EF-hand domain-containing protein" evidence="3">
    <location>
        <begin position="27"/>
        <end position="783"/>
    </location>
</feature>
<dbReference type="Proteomes" id="UP000003136">
    <property type="component" value="Unassembled WGS sequence"/>
</dbReference>
<comment type="caution">
    <text evidence="4">The sequence shown here is derived from an EMBL/GenBank/DDBJ whole genome shotgun (WGS) entry which is preliminary data.</text>
</comment>
<protein>
    <recommendedName>
        <fullName evidence="6">EF-hand domain-containing protein</fullName>
    </recommendedName>
</protein>
<reference evidence="4 5" key="2">
    <citation type="submission" date="2008-11" db="EMBL/GenBank/DDBJ databases">
        <authorList>
            <person name="Fulton L."/>
            <person name="Clifton S."/>
            <person name="Fulton B."/>
            <person name="Xu J."/>
            <person name="Minx P."/>
            <person name="Pepin K.H."/>
            <person name="Johnson M."/>
            <person name="Bhonagiri V."/>
            <person name="Nash W.E."/>
            <person name="Mardis E.R."/>
            <person name="Wilson R.K."/>
        </authorList>
    </citation>
    <scope>NUCLEOTIDE SEQUENCE [LARGE SCALE GENOMIC DNA]</scope>
    <source>
        <strain evidence="4 5">ATCC 43243</strain>
    </source>
</reference>
<keyword evidence="5" id="KW-1185">Reference proteome</keyword>
<proteinExistence type="predicted"/>
<feature type="compositionally biased region" description="Low complexity" evidence="1">
    <location>
        <begin position="669"/>
        <end position="700"/>
    </location>
</feature>
<evidence type="ECO:0000313" key="5">
    <source>
        <dbReference type="Proteomes" id="UP000003136"/>
    </source>
</evidence>
<name>B7AVH8_9FIRM</name>
<dbReference type="STRING" id="483218.BACPEC_02726"/>
<evidence type="ECO:0000256" key="2">
    <source>
        <dbReference type="SAM" id="Phobius"/>
    </source>
</evidence>
<dbReference type="HOGENOM" id="CLU_384389_0_0_9"/>
<accession>B7AVH8</accession>
<dbReference type="eggNOG" id="COG4412">
    <property type="taxonomic scope" value="Bacteria"/>
</dbReference>
<organism evidence="4 5">
    <name type="scientific">[Bacteroides] pectinophilus ATCC 43243</name>
    <dbReference type="NCBI Taxonomy" id="483218"/>
    <lineage>
        <taxon>Bacteria</taxon>
        <taxon>Bacillati</taxon>
        <taxon>Bacillota</taxon>
        <taxon>Clostridia</taxon>
        <taxon>Eubacteriales</taxon>
    </lineage>
</organism>
<keyword evidence="2" id="KW-0472">Membrane</keyword>
<evidence type="ECO:0000256" key="3">
    <source>
        <dbReference type="SAM" id="SignalP"/>
    </source>
</evidence>
<reference evidence="4 5" key="1">
    <citation type="submission" date="2008-11" db="EMBL/GenBank/DDBJ databases">
        <title>Draft genome sequence of Bacteroides pectinophilus (ATCC 43243).</title>
        <authorList>
            <person name="Sudarsanam P."/>
            <person name="Ley R."/>
            <person name="Guruge J."/>
            <person name="Turnbaugh P.J."/>
            <person name="Mahowald M."/>
            <person name="Liep D."/>
            <person name="Gordon J."/>
        </authorList>
    </citation>
    <scope>NUCLEOTIDE SEQUENCE [LARGE SCALE GENOMIC DNA]</scope>
    <source>
        <strain evidence="4 5">ATCC 43243</strain>
    </source>
</reference>
<feature type="transmembrane region" description="Helical" evidence="2">
    <location>
        <begin position="754"/>
        <end position="774"/>
    </location>
</feature>
<evidence type="ECO:0008006" key="6">
    <source>
        <dbReference type="Google" id="ProtNLM"/>
    </source>
</evidence>
<feature type="compositionally biased region" description="Low complexity" evidence="1">
    <location>
        <begin position="722"/>
        <end position="737"/>
    </location>
</feature>
<keyword evidence="2" id="KW-1133">Transmembrane helix</keyword>
<keyword evidence="3" id="KW-0732">Signal</keyword>
<feature type="region of interest" description="Disordered" evidence="1">
    <location>
        <begin position="666"/>
        <end position="750"/>
    </location>
</feature>
<dbReference type="GO" id="GO:0008237">
    <property type="term" value="F:metallopeptidase activity"/>
    <property type="evidence" value="ECO:0007669"/>
    <property type="project" value="InterPro"/>
</dbReference>
<keyword evidence="2" id="KW-0812">Transmembrane</keyword>